<keyword evidence="3" id="KW-1185">Reference proteome</keyword>
<protein>
    <submittedName>
        <fullName evidence="2">Uncharacterized protein</fullName>
    </submittedName>
</protein>
<evidence type="ECO:0000313" key="2">
    <source>
        <dbReference type="EMBL" id="KVI01155.1"/>
    </source>
</evidence>
<reference evidence="2 3" key="1">
    <citation type="journal article" date="2016" name="Sci. Rep.">
        <title>The genome sequence of the outbreeding globe artichoke constructed de novo incorporating a phase-aware low-pass sequencing strategy of F1 progeny.</title>
        <authorList>
            <person name="Scaglione D."/>
            <person name="Reyes-Chin-Wo S."/>
            <person name="Acquadro A."/>
            <person name="Froenicke L."/>
            <person name="Portis E."/>
            <person name="Beitel C."/>
            <person name="Tirone M."/>
            <person name="Mauro R."/>
            <person name="Lo Monaco A."/>
            <person name="Mauromicale G."/>
            <person name="Faccioli P."/>
            <person name="Cattivelli L."/>
            <person name="Rieseberg L."/>
            <person name="Michelmore R."/>
            <person name="Lanteri S."/>
        </authorList>
    </citation>
    <scope>NUCLEOTIDE SEQUENCE [LARGE SCALE GENOMIC DNA]</scope>
    <source>
        <strain evidence="2">2C</strain>
    </source>
</reference>
<dbReference type="Proteomes" id="UP000243975">
    <property type="component" value="Unassembled WGS sequence"/>
</dbReference>
<dbReference type="AlphaFoldDB" id="A0A118K0A7"/>
<name>A0A118K0A7_CYNCS</name>
<accession>A0A118K0A7</accession>
<dbReference type="Gramene" id="KVI01155">
    <property type="protein sequence ID" value="KVI01155"/>
    <property type="gene ID" value="Ccrd_020588"/>
</dbReference>
<evidence type="ECO:0000313" key="3">
    <source>
        <dbReference type="Proteomes" id="UP000243975"/>
    </source>
</evidence>
<evidence type="ECO:0000256" key="1">
    <source>
        <dbReference type="SAM" id="MobiDB-lite"/>
    </source>
</evidence>
<organism evidence="2 3">
    <name type="scientific">Cynara cardunculus var. scolymus</name>
    <name type="common">Globe artichoke</name>
    <name type="synonym">Cynara scolymus</name>
    <dbReference type="NCBI Taxonomy" id="59895"/>
    <lineage>
        <taxon>Eukaryota</taxon>
        <taxon>Viridiplantae</taxon>
        <taxon>Streptophyta</taxon>
        <taxon>Embryophyta</taxon>
        <taxon>Tracheophyta</taxon>
        <taxon>Spermatophyta</taxon>
        <taxon>Magnoliopsida</taxon>
        <taxon>eudicotyledons</taxon>
        <taxon>Gunneridae</taxon>
        <taxon>Pentapetalae</taxon>
        <taxon>asterids</taxon>
        <taxon>campanulids</taxon>
        <taxon>Asterales</taxon>
        <taxon>Asteraceae</taxon>
        <taxon>Carduoideae</taxon>
        <taxon>Cardueae</taxon>
        <taxon>Carduinae</taxon>
        <taxon>Cynara</taxon>
    </lineage>
</organism>
<comment type="caution">
    <text evidence="2">The sequence shown here is derived from an EMBL/GenBank/DDBJ whole genome shotgun (WGS) entry which is preliminary data.</text>
</comment>
<dbReference type="EMBL" id="LEKV01003126">
    <property type="protein sequence ID" value="KVI01155.1"/>
    <property type="molecule type" value="Genomic_DNA"/>
</dbReference>
<gene>
    <name evidence="2" type="ORF">Ccrd_020588</name>
</gene>
<feature type="region of interest" description="Disordered" evidence="1">
    <location>
        <begin position="56"/>
        <end position="100"/>
    </location>
</feature>
<sequence>MEGKTPGCIDGNRWFCCMLIHWTKLKPGKTELEASFIPNSSSQGIPLLMSSKFKNISKQQNEGSKRRWVSPEIETREKGEGEGEGDDERNSDYNQTYHAL</sequence>
<proteinExistence type="predicted"/>